<dbReference type="InterPro" id="IPR039721">
    <property type="entry name" value="C5-epimerase"/>
</dbReference>
<comment type="pathway">
    <text evidence="4">Glycan metabolism; heparan sulfate biosynthesis.</text>
</comment>
<dbReference type="PANTHER" id="PTHR13174:SF3">
    <property type="entry name" value="D-GLUCURONYL C5-EPIMERASE"/>
    <property type="match status" value="1"/>
</dbReference>
<keyword evidence="9" id="KW-1133">Transmembrane helix</keyword>
<dbReference type="EC" id="5.1.3.17" evidence="6"/>
<evidence type="ECO:0000256" key="11">
    <source>
        <dbReference type="ARBA" id="ARBA00023235"/>
    </source>
</evidence>
<evidence type="ECO:0000259" key="14">
    <source>
        <dbReference type="Pfam" id="PF21174"/>
    </source>
</evidence>
<keyword evidence="7" id="KW-0812">Transmembrane</keyword>
<evidence type="ECO:0000256" key="3">
    <source>
        <dbReference type="ARBA" id="ARBA00004841"/>
    </source>
</evidence>
<sequence>MSVKTKCGKCNGYTTQCAAIFAVIVLTVLSTNQIVSHHSAVRRHTRETGQKLQVNWSDCAPCPPESRPQSSLVQSAWTELSRINCSVDGDYMIGCRQDTFDVFLPASFINKYFEVYGELSPPDDHHQSQWYNFRSSYGTVHPLQQADYTPTGGFLNFHKYNVEARRAILCVTAAEGVPLATQWDKAGYFYAISIAQFGLSHHAKAQLEPTPVTRNFGAGDADLARWRMTAPGSSIKRVLDRVGGVDIPVLAFTSPASFRHGAPTLSLNTQERALSFQIKLTGPGGITVKIKTRRNTFGYVSYALVDKILEVKGDHVTYGMKIGNTRKWLWLTRDLFIDWLKGLGNPKISTNWFLEIVEVTLHGRGYLANMTVAASAHTQNLIQAADWLVNHQDRAGGWPTSVPIKTRAIELPPNWYSAMAQGQAMSVLVRAYNLTQEAKYLEAAVGALALFTRESTDGGVRTRFLGQLDWYEEYPTSPATFVLNGFIFSLLGLYDVQKTAGGDGQRLAQQLWTSGLFSLKKLLGLFDTGEGTLYDLRHVISHEPPNRARWDYHMTHIALLQQVALVDVDPVFSRTARRWLGYCRGERTPHN</sequence>
<evidence type="ECO:0000256" key="4">
    <source>
        <dbReference type="ARBA" id="ARBA00005093"/>
    </source>
</evidence>
<evidence type="ECO:0000259" key="13">
    <source>
        <dbReference type="Pfam" id="PF06662"/>
    </source>
</evidence>
<dbReference type="AlphaFoldDB" id="A0AAE1E061"/>
<protein>
    <recommendedName>
        <fullName evidence="6">heparosan-N-sulfate-glucuronate 5-epimerase</fullName>
        <ecNumber evidence="6">5.1.3.17</ecNumber>
    </recommendedName>
</protein>
<feature type="domain" description="D-glucuronyl C5-epimerase beta-sandwich" evidence="14">
    <location>
        <begin position="249"/>
        <end position="364"/>
    </location>
</feature>
<comment type="caution">
    <text evidence="15">The sequence shown here is derived from an EMBL/GenBank/DDBJ whole genome shotgun (WGS) entry which is preliminary data.</text>
</comment>
<organism evidence="15 16">
    <name type="scientific">Elysia crispata</name>
    <name type="common">lettuce slug</name>
    <dbReference type="NCBI Taxonomy" id="231223"/>
    <lineage>
        <taxon>Eukaryota</taxon>
        <taxon>Metazoa</taxon>
        <taxon>Spiralia</taxon>
        <taxon>Lophotrochozoa</taxon>
        <taxon>Mollusca</taxon>
        <taxon>Gastropoda</taxon>
        <taxon>Heterobranchia</taxon>
        <taxon>Euthyneura</taxon>
        <taxon>Panpulmonata</taxon>
        <taxon>Sacoglossa</taxon>
        <taxon>Placobranchoidea</taxon>
        <taxon>Plakobranchidae</taxon>
        <taxon>Elysia</taxon>
    </lineage>
</organism>
<keyword evidence="10" id="KW-0472">Membrane</keyword>
<evidence type="ECO:0000256" key="2">
    <source>
        <dbReference type="ARBA" id="ARBA00004606"/>
    </source>
</evidence>
<dbReference type="InterPro" id="IPR059154">
    <property type="entry name" value="Glce_b_sandwich"/>
</dbReference>
<accession>A0AAE1E061</accession>
<evidence type="ECO:0000256" key="9">
    <source>
        <dbReference type="ARBA" id="ARBA00022989"/>
    </source>
</evidence>
<keyword evidence="8" id="KW-0735">Signal-anchor</keyword>
<feature type="domain" description="D-glucuronyl C5-epimerase C-terminal" evidence="13">
    <location>
        <begin position="392"/>
        <end position="579"/>
    </location>
</feature>
<dbReference type="EMBL" id="JAWDGP010001807">
    <property type="protein sequence ID" value="KAK3788008.1"/>
    <property type="molecule type" value="Genomic_DNA"/>
</dbReference>
<comment type="catalytic activity">
    <reaction evidence="1">
        <text>[heparosan-N-sulfate](n) = [heparan-N-sulfate](n)</text>
        <dbReference type="Rhea" id="RHEA:20197"/>
        <dbReference type="Rhea" id="RHEA-COMP:9556"/>
        <dbReference type="Rhea" id="RHEA-COMP:9557"/>
        <dbReference type="ChEBI" id="CHEBI:58041"/>
        <dbReference type="ChEBI" id="CHEBI:58287"/>
        <dbReference type="EC" id="5.1.3.17"/>
    </reaction>
</comment>
<dbReference type="GO" id="GO:0047464">
    <property type="term" value="F:heparosan-N-sulfate-glucuronate 5-epimerase activity"/>
    <property type="evidence" value="ECO:0007669"/>
    <property type="project" value="UniProtKB-EC"/>
</dbReference>
<dbReference type="Pfam" id="PF21174">
    <property type="entry name" value="Glce_b_sandwich"/>
    <property type="match status" value="1"/>
</dbReference>
<comment type="subcellular location">
    <subcellularLocation>
        <location evidence="12">Endomembrane system</location>
        <topology evidence="12">Single-pass membrane protein</topology>
    </subcellularLocation>
    <subcellularLocation>
        <location evidence="2">Membrane</location>
        <topology evidence="2">Single-pass type II membrane protein</topology>
    </subcellularLocation>
</comment>
<evidence type="ECO:0000256" key="5">
    <source>
        <dbReference type="ARBA" id="ARBA00005584"/>
    </source>
</evidence>
<dbReference type="PANTHER" id="PTHR13174">
    <property type="entry name" value="D-GLUCURONYL C5-EPIMERASE"/>
    <property type="match status" value="1"/>
</dbReference>
<dbReference type="GO" id="GO:0005975">
    <property type="term" value="P:carbohydrate metabolic process"/>
    <property type="evidence" value="ECO:0007669"/>
    <property type="project" value="InterPro"/>
</dbReference>
<keyword evidence="11" id="KW-0413">Isomerase</keyword>
<dbReference type="SUPFAM" id="SSF48208">
    <property type="entry name" value="Six-hairpin glycosidases"/>
    <property type="match status" value="1"/>
</dbReference>
<evidence type="ECO:0000256" key="12">
    <source>
        <dbReference type="ARBA" id="ARBA00037847"/>
    </source>
</evidence>
<comment type="similarity">
    <text evidence="5">Belongs to the D-glucuronyl C5-epimerase family.</text>
</comment>
<evidence type="ECO:0000256" key="10">
    <source>
        <dbReference type="ARBA" id="ARBA00023136"/>
    </source>
</evidence>
<dbReference type="Proteomes" id="UP001283361">
    <property type="component" value="Unassembled WGS sequence"/>
</dbReference>
<dbReference type="InterPro" id="IPR010598">
    <property type="entry name" value="C5-epim_C"/>
</dbReference>
<evidence type="ECO:0000313" key="16">
    <source>
        <dbReference type="Proteomes" id="UP001283361"/>
    </source>
</evidence>
<evidence type="ECO:0000313" key="15">
    <source>
        <dbReference type="EMBL" id="KAK3788008.1"/>
    </source>
</evidence>
<evidence type="ECO:0000256" key="6">
    <source>
        <dbReference type="ARBA" id="ARBA00012087"/>
    </source>
</evidence>
<dbReference type="InterPro" id="IPR008928">
    <property type="entry name" value="6-hairpin_glycosidase_sf"/>
</dbReference>
<evidence type="ECO:0000256" key="1">
    <source>
        <dbReference type="ARBA" id="ARBA00000434"/>
    </source>
</evidence>
<dbReference type="GO" id="GO:0005794">
    <property type="term" value="C:Golgi apparatus"/>
    <property type="evidence" value="ECO:0007669"/>
    <property type="project" value="TreeGrafter"/>
</dbReference>
<comment type="pathway">
    <text evidence="3">Glycan metabolism; heparin biosynthesis.</text>
</comment>
<evidence type="ECO:0000256" key="7">
    <source>
        <dbReference type="ARBA" id="ARBA00022692"/>
    </source>
</evidence>
<name>A0AAE1E061_9GAST</name>
<dbReference type="GO" id="GO:0015012">
    <property type="term" value="P:heparan sulfate proteoglycan biosynthetic process"/>
    <property type="evidence" value="ECO:0007669"/>
    <property type="project" value="InterPro"/>
</dbReference>
<dbReference type="Pfam" id="PF06662">
    <property type="entry name" value="C5-epim_C"/>
    <property type="match status" value="1"/>
</dbReference>
<gene>
    <name evidence="15" type="ORF">RRG08_042296</name>
</gene>
<proteinExistence type="inferred from homology"/>
<evidence type="ECO:0000256" key="8">
    <source>
        <dbReference type="ARBA" id="ARBA00022968"/>
    </source>
</evidence>
<dbReference type="Gene3D" id="1.50.10.20">
    <property type="match status" value="1"/>
</dbReference>
<keyword evidence="16" id="KW-1185">Reference proteome</keyword>
<reference evidence="15" key="1">
    <citation type="journal article" date="2023" name="G3 (Bethesda)">
        <title>A reference genome for the long-term kleptoplast-retaining sea slug Elysia crispata morphotype clarki.</title>
        <authorList>
            <person name="Eastman K.E."/>
            <person name="Pendleton A.L."/>
            <person name="Shaikh M.A."/>
            <person name="Suttiyut T."/>
            <person name="Ogas R."/>
            <person name="Tomko P."/>
            <person name="Gavelis G."/>
            <person name="Widhalm J.R."/>
            <person name="Wisecaver J.H."/>
        </authorList>
    </citation>
    <scope>NUCLEOTIDE SEQUENCE</scope>
    <source>
        <strain evidence="15">ECLA1</strain>
    </source>
</reference>